<evidence type="ECO:0000313" key="1">
    <source>
        <dbReference type="EMBL" id="KAI5677659.1"/>
    </source>
</evidence>
<reference evidence="2" key="1">
    <citation type="journal article" date="2023" name="Nat. Plants">
        <title>Single-cell RNA sequencing provides a high-resolution roadmap for understanding the multicellular compartmentation of specialized metabolism.</title>
        <authorList>
            <person name="Sun S."/>
            <person name="Shen X."/>
            <person name="Li Y."/>
            <person name="Li Y."/>
            <person name="Wang S."/>
            <person name="Li R."/>
            <person name="Zhang H."/>
            <person name="Shen G."/>
            <person name="Guo B."/>
            <person name="Wei J."/>
            <person name="Xu J."/>
            <person name="St-Pierre B."/>
            <person name="Chen S."/>
            <person name="Sun C."/>
        </authorList>
    </citation>
    <scope>NUCLEOTIDE SEQUENCE [LARGE SCALE GENOMIC DNA]</scope>
</reference>
<protein>
    <submittedName>
        <fullName evidence="1">Uncharacterized protein</fullName>
    </submittedName>
</protein>
<proteinExistence type="predicted"/>
<organism evidence="1 2">
    <name type="scientific">Catharanthus roseus</name>
    <name type="common">Madagascar periwinkle</name>
    <name type="synonym">Vinca rosea</name>
    <dbReference type="NCBI Taxonomy" id="4058"/>
    <lineage>
        <taxon>Eukaryota</taxon>
        <taxon>Viridiplantae</taxon>
        <taxon>Streptophyta</taxon>
        <taxon>Embryophyta</taxon>
        <taxon>Tracheophyta</taxon>
        <taxon>Spermatophyta</taxon>
        <taxon>Magnoliopsida</taxon>
        <taxon>eudicotyledons</taxon>
        <taxon>Gunneridae</taxon>
        <taxon>Pentapetalae</taxon>
        <taxon>asterids</taxon>
        <taxon>lamiids</taxon>
        <taxon>Gentianales</taxon>
        <taxon>Apocynaceae</taxon>
        <taxon>Rauvolfioideae</taxon>
        <taxon>Vinceae</taxon>
        <taxon>Catharanthinae</taxon>
        <taxon>Catharanthus</taxon>
    </lineage>
</organism>
<gene>
    <name evidence="1" type="ORF">M9H77_08609</name>
</gene>
<dbReference type="Proteomes" id="UP001060085">
    <property type="component" value="Linkage Group LG02"/>
</dbReference>
<evidence type="ECO:0000313" key="2">
    <source>
        <dbReference type="Proteomes" id="UP001060085"/>
    </source>
</evidence>
<dbReference type="EMBL" id="CM044702">
    <property type="protein sequence ID" value="KAI5677659.1"/>
    <property type="molecule type" value="Genomic_DNA"/>
</dbReference>
<keyword evidence="2" id="KW-1185">Reference proteome</keyword>
<comment type="caution">
    <text evidence="1">The sequence shown here is derived from an EMBL/GenBank/DDBJ whole genome shotgun (WGS) entry which is preliminary data.</text>
</comment>
<name>A0ACC0BY95_CATRO</name>
<accession>A0ACC0BY95</accession>
<sequence length="181" mass="20548">MMGTPKTLGMVMRVKTNHMARASEPPNESLPQTANANHHTNYKSTDGIGSPQILEIISVTPIKQPERPIYYYNLPTLLLQTSNEQEEKAEKGESYLLQQESSSFSFRFERLSETTRKVKLVSLKQIQLSISPRKGKPFPLSTKLHARCQGGQLAQTIDVRVSKGEREHKQTVGSKEERERR</sequence>